<evidence type="ECO:0000256" key="6">
    <source>
        <dbReference type="SAM" id="MobiDB-lite"/>
    </source>
</evidence>
<dbReference type="Gene3D" id="3.30.450.40">
    <property type="match status" value="1"/>
</dbReference>
<dbReference type="SMART" id="SM00065">
    <property type="entry name" value="GAF"/>
    <property type="match status" value="1"/>
</dbReference>
<keyword evidence="7" id="KW-0812">Transmembrane</keyword>
<dbReference type="InterPro" id="IPR052162">
    <property type="entry name" value="Sensor_kinase/Photoreceptor"/>
</dbReference>
<feature type="domain" description="PAS" evidence="9">
    <location>
        <begin position="1376"/>
        <end position="1446"/>
    </location>
</feature>
<evidence type="ECO:0000256" key="1">
    <source>
        <dbReference type="ARBA" id="ARBA00000085"/>
    </source>
</evidence>
<dbReference type="InterPro" id="IPR004358">
    <property type="entry name" value="Sig_transdc_His_kin-like_C"/>
</dbReference>
<dbReference type="SUPFAM" id="SSF55785">
    <property type="entry name" value="PYP-like sensor domain (PAS domain)"/>
    <property type="match status" value="6"/>
</dbReference>
<dbReference type="Pfam" id="PF13426">
    <property type="entry name" value="PAS_9"/>
    <property type="match status" value="3"/>
</dbReference>
<gene>
    <name evidence="10" type="ORF">NSPWAT_1754</name>
</gene>
<keyword evidence="3" id="KW-0597">Phosphoprotein</keyword>
<dbReference type="SUPFAM" id="SSF55781">
    <property type="entry name" value="GAF domain-like"/>
    <property type="match status" value="1"/>
</dbReference>
<proteinExistence type="predicted"/>
<evidence type="ECO:0000313" key="10">
    <source>
        <dbReference type="EMBL" id="CAI2718613.1"/>
    </source>
</evidence>
<dbReference type="InterPro" id="IPR003018">
    <property type="entry name" value="GAF"/>
</dbReference>
<keyword evidence="5 10" id="KW-0418">Kinase</keyword>
<dbReference type="InterPro" id="IPR001610">
    <property type="entry name" value="PAC"/>
</dbReference>
<dbReference type="SMART" id="SM00091">
    <property type="entry name" value="PAS"/>
    <property type="match status" value="6"/>
</dbReference>
<evidence type="ECO:0000256" key="4">
    <source>
        <dbReference type="ARBA" id="ARBA00022679"/>
    </source>
</evidence>
<dbReference type="Pfam" id="PF01590">
    <property type="entry name" value="GAF"/>
    <property type="match status" value="1"/>
</dbReference>
<dbReference type="SUPFAM" id="SSF55874">
    <property type="entry name" value="ATPase domain of HSP90 chaperone/DNA topoisomerase II/histidine kinase"/>
    <property type="match status" value="1"/>
</dbReference>
<dbReference type="InterPro" id="IPR029016">
    <property type="entry name" value="GAF-like_dom_sf"/>
</dbReference>
<keyword evidence="7" id="KW-0472">Membrane</keyword>
<dbReference type="PANTHER" id="PTHR43304">
    <property type="entry name" value="PHYTOCHROME-LIKE PROTEIN CPH1"/>
    <property type="match status" value="1"/>
</dbReference>
<feature type="domain" description="PAS" evidence="9">
    <location>
        <begin position="866"/>
        <end position="937"/>
    </location>
</feature>
<dbReference type="EMBL" id="OX336137">
    <property type="protein sequence ID" value="CAI2718613.1"/>
    <property type="molecule type" value="Genomic_DNA"/>
</dbReference>
<dbReference type="SMART" id="SM00086">
    <property type="entry name" value="PAC"/>
    <property type="match status" value="3"/>
</dbReference>
<feature type="domain" description="PAS" evidence="9">
    <location>
        <begin position="104"/>
        <end position="160"/>
    </location>
</feature>
<dbReference type="RefSeq" id="WP_282011505.1">
    <property type="nucleotide sequence ID" value="NZ_OX336137.1"/>
</dbReference>
<dbReference type="Proteomes" id="UP001157733">
    <property type="component" value="Chromosome"/>
</dbReference>
<feature type="region of interest" description="Disordered" evidence="6">
    <location>
        <begin position="686"/>
        <end position="711"/>
    </location>
</feature>
<keyword evidence="11" id="KW-1185">Reference proteome</keyword>
<comment type="catalytic activity">
    <reaction evidence="1">
        <text>ATP + protein L-histidine = ADP + protein N-phospho-L-histidine.</text>
        <dbReference type="EC" id="2.7.13.3"/>
    </reaction>
</comment>
<keyword evidence="4 10" id="KW-0808">Transferase</keyword>
<dbReference type="Gene3D" id="3.30.450.20">
    <property type="entry name" value="PAS domain"/>
    <property type="match status" value="6"/>
</dbReference>
<dbReference type="Pfam" id="PF08448">
    <property type="entry name" value="PAS_4"/>
    <property type="match status" value="1"/>
</dbReference>
<feature type="domain" description="PAS" evidence="9">
    <location>
        <begin position="1250"/>
        <end position="1293"/>
    </location>
</feature>
<dbReference type="CDD" id="cd00130">
    <property type="entry name" value="PAS"/>
    <property type="match status" value="4"/>
</dbReference>
<evidence type="ECO:0000256" key="7">
    <source>
        <dbReference type="SAM" id="Phobius"/>
    </source>
</evidence>
<evidence type="ECO:0000259" key="8">
    <source>
        <dbReference type="PROSITE" id="PS50109"/>
    </source>
</evidence>
<feature type="region of interest" description="Disordered" evidence="6">
    <location>
        <begin position="574"/>
        <end position="614"/>
    </location>
</feature>
<dbReference type="PROSITE" id="PS50109">
    <property type="entry name" value="HIS_KIN"/>
    <property type="match status" value="1"/>
</dbReference>
<reference evidence="10 11" key="1">
    <citation type="submission" date="2022-09" db="EMBL/GenBank/DDBJ databases">
        <authorList>
            <person name="Kop L."/>
        </authorList>
    </citation>
    <scope>NUCLEOTIDE SEQUENCE [LARGE SCALE GENOMIC DNA]</scope>
    <source>
        <strain evidence="10 11">347</strain>
    </source>
</reference>
<dbReference type="InterPro" id="IPR003594">
    <property type="entry name" value="HATPase_dom"/>
</dbReference>
<evidence type="ECO:0000313" key="11">
    <source>
        <dbReference type="Proteomes" id="UP001157733"/>
    </source>
</evidence>
<dbReference type="InterPro" id="IPR005467">
    <property type="entry name" value="His_kinase_dom"/>
</dbReference>
<feature type="domain" description="PAS" evidence="9">
    <location>
        <begin position="1121"/>
        <end position="1191"/>
    </location>
</feature>
<dbReference type="InterPro" id="IPR036890">
    <property type="entry name" value="HATPase_C_sf"/>
</dbReference>
<feature type="domain" description="Histidine kinase" evidence="8">
    <location>
        <begin position="1538"/>
        <end position="1747"/>
    </location>
</feature>
<sequence>MSKKNEHIASQVGVTLIVALVLLVGWEYALKQIFFELLLNQPVDQSAFQRWEFVIACLAIVALSITIPFSKVRKLLDELKSVEESLVGEKTLSRIFFNVDSSILIVVDTNNQIMQVNKKALKILGYKEDDLLGKDWMQFLIRSKERDALRREFIAFVNDRSRNFKAFSTPVHDKSNQEHRVEWQAAPLVDERDQVYGTIISGLDVTQQNTAIHELNALKDKYQPALKKLTQELEDNKQKYHQEAIKTAHAKARFKYWFNLEKTLIALTPEDFSNKAELDERIRQTLEDFGSLCSVDHGFVYMLSPGRESMANSHIWVSDEPHMEPDSDPISLSDLPWLKKKLLKLEVLHIPDVAALPKEAAAEKKFLDSQGVKSIVLAPLGASGGPIGCLGFETINEPKAWDSDEIEILKMLARQMTRVFHTSDQIISDQPLSTSQPDDESIEGFGFDLDDDVLGLDFEDAAMENDIKETGGKLEQGLKEQIANLEKARATLEAKLEDSNTAESQLRAAQNELENKLHTKSEELDRLTELLAKEKETKQRMEEQLAEDQSGLKQKYEEVQEQLQSIQAKLEEEVQSKKQLESQLASNQQALEKELQEKRQADKPASAADKTAFATNLEKQLSNKSLELQKVQGQLENITRTKEKLEEKLKIDRNVLEKKLADKEAEIEELKAQMETAENSKMELGYKASKTRSRGKTEEEKAQEEQQEAERQEELQILTLKLSQYQSELEEKDAEMKELRQQFSEFKTNAPSPHEIETLQAQIDSKDLEVQQLQETLDEVHVAKNWVETELSKLRKDMEKLEENFEVLEASRTVLQTEIEEFRQIQTQFEQKNQEYQELQHDTENLEIANQQMMTDLEEKDRLIEELRYQSQRLDQVGLPLFTMNTRGVIMTWNQGAQTLTGYYQEAAQGQPISFLFPKDEDIQLQRDVLDPLKENGAVNLLLPLSFGNGNHEQCEKGLISLALFTNGTASDEAIGVIADISNDRKAEEALQSLKDYYDSMLKKSGLISVTLSADFEITEFGPAAETALGWTPQNAGNRNFFEKVMPDKDWKGFAATTADQLKEKSVFQFESDTPVDNSTKHTMVWNLIRESHDSKTPGSILAIGQDIHEMRERENNIKEREALLASIIDQAVDGFVTIDESGIIQSFNSTAETMFGYSSSEVVGRNISMLMPEPYRSEHGNYLSRYMQTGKANLVGKEPREFPGQAKDGTVFPIEVAVREIYQGYRRMFVGIIHDVRKRKQFEITSRENEEKFRKLLEAETDAIFMVNLADNRILEGNEASAKLFGYNRNELPKLKYTDLFINGSTTSRSGGQSGALGLGPRKKSDLGHFNKKDGTVFPAQVTSSSFVIQNEKLSLYIVRDMTPQLKAEETIQESERHLSDILNQAALPIYIKDMEGRYLLANNAFQKLFNIRSNQLLGKTDHEVFPADIADILVNTDRQALETGQNVESNESILHDDGIHNYTVIKHPMRNSAGVLYGVCGILNDNSPRTRLESELARMRTEFQDRLDHYLQSMAAQHEKHVLSERSSAAAQAMTGLANQISNPIHGIQNILEQLSDRAAMEEIHKGLMTVALNECRRVADLSEQLQRCDIPKLDESEAVDLHALLHEFTTLEDNKTDPPIQFEEHLTPNLKSIEGNRAQVKLALQHVFQNALEANSGQSGKIVIATELVEDKVRVHIQDTGCGIPEEIRGRIFDPFFTTKKASKRAGLGLMMVLGVIKNHGGDIDVHSEAGKGTTVTLSLPLKQK</sequence>
<accession>A0ABM9HEP4</accession>
<dbReference type="Pfam" id="PF02518">
    <property type="entry name" value="HATPase_c"/>
    <property type="match status" value="1"/>
</dbReference>
<dbReference type="PANTHER" id="PTHR43304:SF1">
    <property type="entry name" value="PAC DOMAIN-CONTAINING PROTEIN"/>
    <property type="match status" value="1"/>
</dbReference>
<dbReference type="InterPro" id="IPR000014">
    <property type="entry name" value="PAS"/>
</dbReference>
<dbReference type="SMART" id="SM00387">
    <property type="entry name" value="HATPase_c"/>
    <property type="match status" value="1"/>
</dbReference>
<dbReference type="InterPro" id="IPR035965">
    <property type="entry name" value="PAS-like_dom_sf"/>
</dbReference>
<evidence type="ECO:0000259" key="9">
    <source>
        <dbReference type="PROSITE" id="PS50112"/>
    </source>
</evidence>
<dbReference type="EC" id="2.7.13.3" evidence="2"/>
<feature type="compositionally biased region" description="Basic and acidic residues" evidence="6">
    <location>
        <begin position="695"/>
        <end position="711"/>
    </location>
</feature>
<name>A0ABM9HEP4_9BACT</name>
<feature type="transmembrane region" description="Helical" evidence="7">
    <location>
        <begin position="12"/>
        <end position="30"/>
    </location>
</feature>
<evidence type="ECO:0000256" key="5">
    <source>
        <dbReference type="ARBA" id="ARBA00022777"/>
    </source>
</evidence>
<dbReference type="PRINTS" id="PR00344">
    <property type="entry name" value="BCTRLSENSOR"/>
</dbReference>
<keyword evidence="7" id="KW-1133">Transmembrane helix</keyword>
<evidence type="ECO:0000256" key="2">
    <source>
        <dbReference type="ARBA" id="ARBA00012438"/>
    </source>
</evidence>
<protein>
    <recommendedName>
        <fullName evidence="2">histidine kinase</fullName>
        <ecNumber evidence="2">2.7.13.3</ecNumber>
    </recommendedName>
</protein>
<evidence type="ECO:0000256" key="3">
    <source>
        <dbReference type="ARBA" id="ARBA00022553"/>
    </source>
</evidence>
<dbReference type="Pfam" id="PF00989">
    <property type="entry name" value="PAS"/>
    <property type="match status" value="1"/>
</dbReference>
<dbReference type="PROSITE" id="PS50112">
    <property type="entry name" value="PAS"/>
    <property type="match status" value="5"/>
</dbReference>
<organism evidence="10 11">
    <name type="scientific">Nitrospina watsonii</name>
    <dbReference type="NCBI Taxonomy" id="1323948"/>
    <lineage>
        <taxon>Bacteria</taxon>
        <taxon>Pseudomonadati</taxon>
        <taxon>Nitrospinota/Tectimicrobiota group</taxon>
        <taxon>Nitrospinota</taxon>
        <taxon>Nitrospinia</taxon>
        <taxon>Nitrospinales</taxon>
        <taxon>Nitrospinaceae</taxon>
        <taxon>Nitrospina</taxon>
    </lineage>
</organism>
<dbReference type="InterPro" id="IPR013656">
    <property type="entry name" value="PAS_4"/>
</dbReference>
<dbReference type="NCBIfam" id="TIGR00229">
    <property type="entry name" value="sensory_box"/>
    <property type="match status" value="5"/>
</dbReference>
<feature type="compositionally biased region" description="Polar residues" evidence="6">
    <location>
        <begin position="581"/>
        <end position="590"/>
    </location>
</feature>
<dbReference type="InterPro" id="IPR013767">
    <property type="entry name" value="PAS_fold"/>
</dbReference>
<dbReference type="Gene3D" id="3.30.565.10">
    <property type="entry name" value="Histidine kinase-like ATPase, C-terminal domain"/>
    <property type="match status" value="1"/>
</dbReference>
<feature type="compositionally biased region" description="Basic and acidic residues" evidence="6">
    <location>
        <begin position="591"/>
        <end position="602"/>
    </location>
</feature>
<dbReference type="GO" id="GO:0004673">
    <property type="term" value="F:protein histidine kinase activity"/>
    <property type="evidence" value="ECO:0007669"/>
    <property type="project" value="UniProtKB-EC"/>
</dbReference>